<dbReference type="Pfam" id="PF00471">
    <property type="entry name" value="Ribosomal_L33"/>
    <property type="match status" value="1"/>
</dbReference>
<gene>
    <name evidence="5" type="primary">rpmG</name>
    <name evidence="6" type="ORF">UT42_C0043G0006</name>
</gene>
<dbReference type="NCBIfam" id="NF001764">
    <property type="entry name" value="PRK00504.1"/>
    <property type="match status" value="1"/>
</dbReference>
<evidence type="ECO:0000256" key="2">
    <source>
        <dbReference type="ARBA" id="ARBA00022980"/>
    </source>
</evidence>
<dbReference type="PATRIC" id="fig|1618634.3.peg.479"/>
<dbReference type="Proteomes" id="UP000034048">
    <property type="component" value="Unassembled WGS sequence"/>
</dbReference>
<dbReference type="InterPro" id="IPR001705">
    <property type="entry name" value="Ribosomal_bL33"/>
</dbReference>
<evidence type="ECO:0000256" key="3">
    <source>
        <dbReference type="ARBA" id="ARBA00023274"/>
    </source>
</evidence>
<sequence>MSQDNMIKFECTECKTINYFSRKNKKLHKERIETKKHCKHCNKHTVHKETK</sequence>
<dbReference type="HAMAP" id="MF_00294">
    <property type="entry name" value="Ribosomal_bL33"/>
    <property type="match status" value="1"/>
</dbReference>
<reference evidence="6 7" key="1">
    <citation type="journal article" date="2015" name="Nature">
        <title>rRNA introns, odd ribosomes, and small enigmatic genomes across a large radiation of phyla.</title>
        <authorList>
            <person name="Brown C.T."/>
            <person name="Hug L.A."/>
            <person name="Thomas B.C."/>
            <person name="Sharon I."/>
            <person name="Castelle C.J."/>
            <person name="Singh A."/>
            <person name="Wilkins M.J."/>
            <person name="Williams K.H."/>
            <person name="Banfield J.F."/>
        </authorList>
    </citation>
    <scope>NUCLEOTIDE SEQUENCE [LARGE SCALE GENOMIC DNA]</scope>
</reference>
<dbReference type="InterPro" id="IPR038584">
    <property type="entry name" value="Ribosomal_bL33_sf"/>
</dbReference>
<protein>
    <recommendedName>
        <fullName evidence="4 5">Large ribosomal subunit protein bL33</fullName>
    </recommendedName>
</protein>
<dbReference type="NCBIfam" id="TIGR01023">
    <property type="entry name" value="rpmG_bact"/>
    <property type="match status" value="1"/>
</dbReference>
<comment type="caution">
    <text evidence="6">The sequence shown here is derived from an EMBL/GenBank/DDBJ whole genome shotgun (WGS) entry which is preliminary data.</text>
</comment>
<dbReference type="EMBL" id="LBWS01000043">
    <property type="protein sequence ID" value="KKR13625.1"/>
    <property type="molecule type" value="Genomic_DNA"/>
</dbReference>
<name>A0A0G0QTF2_9BACT</name>
<dbReference type="GO" id="GO:0003735">
    <property type="term" value="F:structural constituent of ribosome"/>
    <property type="evidence" value="ECO:0007669"/>
    <property type="project" value="InterPro"/>
</dbReference>
<evidence type="ECO:0000313" key="6">
    <source>
        <dbReference type="EMBL" id="KKR13625.1"/>
    </source>
</evidence>
<evidence type="ECO:0000313" key="7">
    <source>
        <dbReference type="Proteomes" id="UP000034048"/>
    </source>
</evidence>
<dbReference type="GO" id="GO:1990904">
    <property type="term" value="C:ribonucleoprotein complex"/>
    <property type="evidence" value="ECO:0007669"/>
    <property type="project" value="UniProtKB-KW"/>
</dbReference>
<proteinExistence type="inferred from homology"/>
<dbReference type="GO" id="GO:0005737">
    <property type="term" value="C:cytoplasm"/>
    <property type="evidence" value="ECO:0007669"/>
    <property type="project" value="UniProtKB-ARBA"/>
</dbReference>
<evidence type="ECO:0000256" key="5">
    <source>
        <dbReference type="HAMAP-Rule" id="MF_00294"/>
    </source>
</evidence>
<dbReference type="GO" id="GO:0005840">
    <property type="term" value="C:ribosome"/>
    <property type="evidence" value="ECO:0007669"/>
    <property type="project" value="UniProtKB-KW"/>
</dbReference>
<dbReference type="Gene3D" id="2.20.28.120">
    <property type="entry name" value="Ribosomal protein L33"/>
    <property type="match status" value="1"/>
</dbReference>
<evidence type="ECO:0000256" key="1">
    <source>
        <dbReference type="ARBA" id="ARBA00007596"/>
    </source>
</evidence>
<evidence type="ECO:0000256" key="4">
    <source>
        <dbReference type="ARBA" id="ARBA00035176"/>
    </source>
</evidence>
<dbReference type="SUPFAM" id="SSF57829">
    <property type="entry name" value="Zn-binding ribosomal proteins"/>
    <property type="match status" value="1"/>
</dbReference>
<dbReference type="GO" id="GO:0006412">
    <property type="term" value="P:translation"/>
    <property type="evidence" value="ECO:0007669"/>
    <property type="project" value="UniProtKB-UniRule"/>
</dbReference>
<dbReference type="AlphaFoldDB" id="A0A0G0QTF2"/>
<organism evidence="6 7">
    <name type="scientific">Candidatus Falkowbacteria bacterium GW2011_GWA2_39_24</name>
    <dbReference type="NCBI Taxonomy" id="1618634"/>
    <lineage>
        <taxon>Bacteria</taxon>
        <taxon>Candidatus Falkowiibacteriota</taxon>
    </lineage>
</organism>
<keyword evidence="3 5" id="KW-0687">Ribonucleoprotein</keyword>
<dbReference type="NCBIfam" id="NF001860">
    <property type="entry name" value="PRK00595.1"/>
    <property type="match status" value="1"/>
</dbReference>
<accession>A0A0G0QTF2</accession>
<keyword evidence="2 5" id="KW-0689">Ribosomal protein</keyword>
<dbReference type="InterPro" id="IPR011332">
    <property type="entry name" value="Ribosomal_zn-bd"/>
</dbReference>
<comment type="similarity">
    <text evidence="1 5">Belongs to the bacterial ribosomal protein bL33 family.</text>
</comment>